<name>A0A2G1WA24_9BACT</name>
<dbReference type="OrthoDB" id="281311at2"/>
<gene>
    <name evidence="1" type="ORF">CEE69_06635</name>
</gene>
<dbReference type="AlphaFoldDB" id="A0A2G1WA24"/>
<proteinExistence type="predicted"/>
<organism evidence="1 2">
    <name type="scientific">Rhodopirellula bahusiensis</name>
    <dbReference type="NCBI Taxonomy" id="2014065"/>
    <lineage>
        <taxon>Bacteria</taxon>
        <taxon>Pseudomonadati</taxon>
        <taxon>Planctomycetota</taxon>
        <taxon>Planctomycetia</taxon>
        <taxon>Pirellulales</taxon>
        <taxon>Pirellulaceae</taxon>
        <taxon>Rhodopirellula</taxon>
    </lineage>
</organism>
<dbReference type="EMBL" id="NIZW01000004">
    <property type="protein sequence ID" value="PHQ35885.1"/>
    <property type="molecule type" value="Genomic_DNA"/>
</dbReference>
<comment type="caution">
    <text evidence="1">The sequence shown here is derived from an EMBL/GenBank/DDBJ whole genome shotgun (WGS) entry which is preliminary data.</text>
</comment>
<evidence type="ECO:0000313" key="1">
    <source>
        <dbReference type="EMBL" id="PHQ35885.1"/>
    </source>
</evidence>
<keyword evidence="2" id="KW-1185">Reference proteome</keyword>
<protein>
    <submittedName>
        <fullName evidence="1">Uncharacterized protein</fullName>
    </submittedName>
</protein>
<evidence type="ECO:0000313" key="2">
    <source>
        <dbReference type="Proteomes" id="UP000225740"/>
    </source>
</evidence>
<dbReference type="Proteomes" id="UP000225740">
    <property type="component" value="Unassembled WGS sequence"/>
</dbReference>
<dbReference type="GeneID" id="90607889"/>
<reference evidence="1 2" key="1">
    <citation type="submission" date="2017-06" db="EMBL/GenBank/DDBJ databases">
        <title>Description of Rhodopirellula bahusiensis sp. nov.</title>
        <authorList>
            <person name="Kizina J."/>
            <person name="Harder J."/>
        </authorList>
    </citation>
    <scope>NUCLEOTIDE SEQUENCE [LARGE SCALE GENOMIC DNA]</scope>
    <source>
        <strain evidence="1 2">SWK21</strain>
    </source>
</reference>
<dbReference type="RefSeq" id="WP_008668017.1">
    <property type="nucleotide sequence ID" value="NZ_NIZW01000004.1"/>
</dbReference>
<sequence length="117" mass="13079">MALSDKDRKRAEELARELMKITGGRIKPDGVSKTFAEIEEEAIEVTDIVASALIKQTAKDAPDAPTQCRCPECKAVPGDRGEDDEPIVLLTDRGEVDFLTKGYFCRRCRRSFFPSTR</sequence>
<accession>A0A2G1WA24</accession>